<dbReference type="InterPro" id="IPR002150">
    <property type="entry name" value="Ribosomal_bL31"/>
</dbReference>
<dbReference type="GO" id="GO:0019843">
    <property type="term" value="F:rRNA binding"/>
    <property type="evidence" value="ECO:0007669"/>
    <property type="project" value="UniProtKB-KW"/>
</dbReference>
<keyword evidence="3 7" id="KW-0694">RNA-binding</keyword>
<name>A0A0G1XQ82_9BACT</name>
<dbReference type="PANTHER" id="PTHR33280">
    <property type="entry name" value="50S RIBOSOMAL PROTEIN L31, CHLOROPLASTIC"/>
    <property type="match status" value="1"/>
</dbReference>
<evidence type="ECO:0000256" key="5">
    <source>
        <dbReference type="ARBA" id="ARBA00023274"/>
    </source>
</evidence>
<dbReference type="AlphaFoldDB" id="A0A0G1XQ82"/>
<dbReference type="GO" id="GO:0005840">
    <property type="term" value="C:ribosome"/>
    <property type="evidence" value="ECO:0007669"/>
    <property type="project" value="UniProtKB-KW"/>
</dbReference>
<keyword evidence="2 7" id="KW-0699">rRNA-binding</keyword>
<dbReference type="GO" id="GO:1990904">
    <property type="term" value="C:ribonucleoprotein complex"/>
    <property type="evidence" value="ECO:0007669"/>
    <property type="project" value="UniProtKB-KW"/>
</dbReference>
<feature type="region of interest" description="Disordered" evidence="8">
    <location>
        <begin position="74"/>
        <end position="93"/>
    </location>
</feature>
<keyword evidence="7" id="KW-0862">Zinc</keyword>
<dbReference type="NCBIfam" id="TIGR00105">
    <property type="entry name" value="L31"/>
    <property type="match status" value="1"/>
</dbReference>
<proteinExistence type="inferred from homology"/>
<sequence length="93" mass="10312">MQKKIHPEYIEKAKIVCACGATYEVGSTVPEIHVELCANCHPLYTGKQKIVDTARRVEKFQEKVAKKASVATGKKVKKAKRTAKKAEKAADKK</sequence>
<dbReference type="Pfam" id="PF01197">
    <property type="entry name" value="Ribosomal_L31"/>
    <property type="match status" value="1"/>
</dbReference>
<dbReference type="SUPFAM" id="SSF143800">
    <property type="entry name" value="L28p-like"/>
    <property type="match status" value="1"/>
</dbReference>
<keyword evidence="7" id="KW-0479">Metal-binding</keyword>
<feature type="binding site" evidence="7">
    <location>
        <position position="37"/>
    </location>
    <ligand>
        <name>Zn(2+)</name>
        <dbReference type="ChEBI" id="CHEBI:29105"/>
    </ligand>
</feature>
<evidence type="ECO:0000256" key="2">
    <source>
        <dbReference type="ARBA" id="ARBA00022730"/>
    </source>
</evidence>
<dbReference type="PRINTS" id="PR01249">
    <property type="entry name" value="RIBOSOMALL31"/>
</dbReference>
<comment type="function">
    <text evidence="7">Binds the 23S rRNA.</text>
</comment>
<gene>
    <name evidence="7" type="primary">rpmE</name>
    <name evidence="9" type="ORF">UY77_C0007G0008</name>
</gene>
<dbReference type="InterPro" id="IPR034704">
    <property type="entry name" value="Ribosomal_bL28/bL31-like_sf"/>
</dbReference>
<comment type="caution">
    <text evidence="9">The sequence shown here is derived from an EMBL/GenBank/DDBJ whole genome shotgun (WGS) entry which is preliminary data.</text>
</comment>
<dbReference type="GO" id="GO:0003735">
    <property type="term" value="F:structural constituent of ribosome"/>
    <property type="evidence" value="ECO:0007669"/>
    <property type="project" value="InterPro"/>
</dbReference>
<evidence type="ECO:0000256" key="6">
    <source>
        <dbReference type="ARBA" id="ARBA00035687"/>
    </source>
</evidence>
<feature type="compositionally biased region" description="Basic residues" evidence="8">
    <location>
        <begin position="74"/>
        <end position="83"/>
    </location>
</feature>
<evidence type="ECO:0000256" key="1">
    <source>
        <dbReference type="ARBA" id="ARBA00009296"/>
    </source>
</evidence>
<dbReference type="EMBL" id="LCRI01000007">
    <property type="protein sequence ID" value="KKW33035.1"/>
    <property type="molecule type" value="Genomic_DNA"/>
</dbReference>
<evidence type="ECO:0000256" key="8">
    <source>
        <dbReference type="SAM" id="MobiDB-lite"/>
    </source>
</evidence>
<organism evidence="9 10">
    <name type="scientific">Candidatus Uhrbacteria bacterium GW2011_GWA2_53_10</name>
    <dbReference type="NCBI Taxonomy" id="1618980"/>
    <lineage>
        <taxon>Bacteria</taxon>
        <taxon>Candidatus Uhriibacteriota</taxon>
    </lineage>
</organism>
<dbReference type="Proteomes" id="UP000034711">
    <property type="component" value="Unassembled WGS sequence"/>
</dbReference>
<evidence type="ECO:0000313" key="9">
    <source>
        <dbReference type="EMBL" id="KKW33035.1"/>
    </source>
</evidence>
<dbReference type="HAMAP" id="MF_00501">
    <property type="entry name" value="Ribosomal_bL31_1"/>
    <property type="match status" value="1"/>
</dbReference>
<reference evidence="9 10" key="1">
    <citation type="journal article" date="2015" name="Nature">
        <title>rRNA introns, odd ribosomes, and small enigmatic genomes across a large radiation of phyla.</title>
        <authorList>
            <person name="Brown C.T."/>
            <person name="Hug L.A."/>
            <person name="Thomas B.C."/>
            <person name="Sharon I."/>
            <person name="Castelle C.J."/>
            <person name="Singh A."/>
            <person name="Wilkins M.J."/>
            <person name="Williams K.H."/>
            <person name="Banfield J.F."/>
        </authorList>
    </citation>
    <scope>NUCLEOTIDE SEQUENCE [LARGE SCALE GENOMIC DNA]</scope>
</reference>
<comment type="cofactor">
    <cofactor evidence="7">
        <name>Zn(2+)</name>
        <dbReference type="ChEBI" id="CHEBI:29105"/>
    </cofactor>
    <text evidence="7">Binds 1 zinc ion per subunit.</text>
</comment>
<dbReference type="NCBIfam" id="NF000612">
    <property type="entry name" value="PRK00019.1"/>
    <property type="match status" value="1"/>
</dbReference>
<comment type="subunit">
    <text evidence="7">Part of the 50S ribosomal subunit.</text>
</comment>
<feature type="binding site" evidence="7">
    <location>
        <position position="17"/>
    </location>
    <ligand>
        <name>Zn(2+)</name>
        <dbReference type="ChEBI" id="CHEBI:29105"/>
    </ligand>
</feature>
<dbReference type="PANTHER" id="PTHR33280:SF1">
    <property type="entry name" value="LARGE RIBOSOMAL SUBUNIT PROTEIN BL31C"/>
    <property type="match status" value="1"/>
</dbReference>
<evidence type="ECO:0000256" key="7">
    <source>
        <dbReference type="HAMAP-Rule" id="MF_00501"/>
    </source>
</evidence>
<comment type="similarity">
    <text evidence="1 7">Belongs to the bacterial ribosomal protein bL31 family. Type A subfamily.</text>
</comment>
<evidence type="ECO:0000313" key="10">
    <source>
        <dbReference type="Proteomes" id="UP000034711"/>
    </source>
</evidence>
<dbReference type="GO" id="GO:0006412">
    <property type="term" value="P:translation"/>
    <property type="evidence" value="ECO:0007669"/>
    <property type="project" value="UniProtKB-UniRule"/>
</dbReference>
<accession>A0A0G1XQ82</accession>
<keyword evidence="5 7" id="KW-0687">Ribonucleoprotein</keyword>
<feature type="binding site" evidence="7">
    <location>
        <position position="19"/>
    </location>
    <ligand>
        <name>Zn(2+)</name>
        <dbReference type="ChEBI" id="CHEBI:29105"/>
    </ligand>
</feature>
<dbReference type="InterPro" id="IPR027491">
    <property type="entry name" value="Ribosomal_bL31_A"/>
</dbReference>
<dbReference type="InterPro" id="IPR042105">
    <property type="entry name" value="Ribosomal_bL31_sf"/>
</dbReference>
<dbReference type="GO" id="GO:0046872">
    <property type="term" value="F:metal ion binding"/>
    <property type="evidence" value="ECO:0007669"/>
    <property type="project" value="UniProtKB-KW"/>
</dbReference>
<keyword evidence="4 7" id="KW-0689">Ribosomal protein</keyword>
<feature type="compositionally biased region" description="Basic and acidic residues" evidence="8">
    <location>
        <begin position="84"/>
        <end position="93"/>
    </location>
</feature>
<feature type="binding site" evidence="7">
    <location>
        <position position="40"/>
    </location>
    <ligand>
        <name>Zn(2+)</name>
        <dbReference type="ChEBI" id="CHEBI:29105"/>
    </ligand>
</feature>
<dbReference type="PATRIC" id="fig|1618980.3.peg.166"/>
<protein>
    <recommendedName>
        <fullName evidence="6 7">Large ribosomal subunit protein bL31</fullName>
    </recommendedName>
</protein>
<dbReference type="Gene3D" id="4.10.830.30">
    <property type="entry name" value="Ribosomal protein L31"/>
    <property type="match status" value="1"/>
</dbReference>
<evidence type="ECO:0000256" key="3">
    <source>
        <dbReference type="ARBA" id="ARBA00022884"/>
    </source>
</evidence>
<evidence type="ECO:0000256" key="4">
    <source>
        <dbReference type="ARBA" id="ARBA00022980"/>
    </source>
</evidence>